<dbReference type="Proteomes" id="UP001652680">
    <property type="component" value="Unassembled WGS sequence"/>
</dbReference>
<reference evidence="3" key="2">
    <citation type="submission" date="2025-04" db="UniProtKB">
        <authorList>
            <consortium name="RefSeq"/>
        </authorList>
    </citation>
    <scope>IDENTIFICATION</scope>
</reference>
<evidence type="ECO:0000313" key="2">
    <source>
        <dbReference type="Proteomes" id="UP001652680"/>
    </source>
</evidence>
<organism evidence="3">
    <name type="scientific">Drosophila rhopaloa</name>
    <name type="common">Fruit fly</name>
    <dbReference type="NCBI Taxonomy" id="1041015"/>
    <lineage>
        <taxon>Eukaryota</taxon>
        <taxon>Metazoa</taxon>
        <taxon>Ecdysozoa</taxon>
        <taxon>Arthropoda</taxon>
        <taxon>Hexapoda</taxon>
        <taxon>Insecta</taxon>
        <taxon>Pterygota</taxon>
        <taxon>Neoptera</taxon>
        <taxon>Endopterygota</taxon>
        <taxon>Diptera</taxon>
        <taxon>Brachycera</taxon>
        <taxon>Muscomorpha</taxon>
        <taxon>Ephydroidea</taxon>
        <taxon>Drosophilidae</taxon>
        <taxon>Drosophila</taxon>
        <taxon>Sophophora</taxon>
    </lineage>
</organism>
<dbReference type="GeneID" id="108039294"/>
<dbReference type="RefSeq" id="XP_016971728.1">
    <property type="nucleotide sequence ID" value="XM_017116239.1"/>
</dbReference>
<reference evidence="1" key="3">
    <citation type="submission" date="2025-05" db="UniProtKB">
        <authorList>
            <consortium name="EnsemblMetazoa"/>
        </authorList>
    </citation>
    <scope>IDENTIFICATION</scope>
</reference>
<dbReference type="InterPro" id="IPR011992">
    <property type="entry name" value="EF-hand-dom_pair"/>
</dbReference>
<dbReference type="Gene3D" id="1.10.238.10">
    <property type="entry name" value="EF-hand"/>
    <property type="match status" value="1"/>
</dbReference>
<sequence length="117" mass="13458">MADDEDKPKKHTLDTLFLVYANFQVVPTDIENESFDSILLSQLDAWLEQAKLMPNPITRTQTGLIYMRYKKWRLEYEDFLEVLNNLASDNDLSIDEMKQIMVDAGVPSGADMVITVK</sequence>
<dbReference type="SUPFAM" id="SSF47473">
    <property type="entry name" value="EF-hand"/>
    <property type="match status" value="1"/>
</dbReference>
<keyword evidence="2" id="KW-1185">Reference proteome</keyword>
<protein>
    <submittedName>
        <fullName evidence="3">Uncharacterized protein LOC108039294</fullName>
    </submittedName>
</protein>
<reference evidence="2" key="1">
    <citation type="journal article" date="2021" name="Elife">
        <title>Highly contiguous assemblies of 101 drosophilid genomes.</title>
        <authorList>
            <person name="Kim B.Y."/>
            <person name="Wang J.R."/>
            <person name="Miller D.E."/>
            <person name="Barmina O."/>
            <person name="Delaney E."/>
            <person name="Thompson A."/>
            <person name="Comeault A.A."/>
            <person name="Peede D."/>
            <person name="D'Agostino E.R."/>
            <person name="Pelaez J."/>
            <person name="Aguilar J.M."/>
            <person name="Haji D."/>
            <person name="Matsunaga T."/>
            <person name="Armstrong E.E."/>
            <person name="Zych M."/>
            <person name="Ogawa Y."/>
            <person name="Stamenkovic-Radak M."/>
            <person name="Jelic M."/>
            <person name="Veselinovic M.S."/>
            <person name="Tanaskovic M."/>
            <person name="Eric P."/>
            <person name="Gao J.J."/>
            <person name="Katoh T.K."/>
            <person name="Toda M.J."/>
            <person name="Watabe H."/>
            <person name="Watada M."/>
            <person name="Davis J.S."/>
            <person name="Moyle L.C."/>
            <person name="Manoli G."/>
            <person name="Bertolini E."/>
            <person name="Kostal V."/>
            <person name="Hawley R.S."/>
            <person name="Takahashi A."/>
            <person name="Jones C.D."/>
            <person name="Price D.K."/>
            <person name="Whiteman N."/>
            <person name="Kopp A."/>
            <person name="Matute D.R."/>
            <person name="Petrov D.A."/>
        </authorList>
    </citation>
    <scope>NUCLEOTIDE SEQUENCE [LARGE SCALE GENOMIC DNA]</scope>
</reference>
<dbReference type="EnsemblMetazoa" id="XM_017116239.1">
    <property type="protein sequence ID" value="XP_016971728.1"/>
    <property type="gene ID" value="LOC108039294"/>
</dbReference>
<evidence type="ECO:0000313" key="1">
    <source>
        <dbReference type="EnsemblMetazoa" id="XP_016971728.1"/>
    </source>
</evidence>
<gene>
    <name evidence="3" type="primary">LOC108039294</name>
    <name evidence="1" type="synonym">108039294</name>
</gene>
<name>A0A6P4E915_DRORH</name>
<evidence type="ECO:0000313" key="3">
    <source>
        <dbReference type="RefSeq" id="XP_016971728.1"/>
    </source>
</evidence>
<dbReference type="OrthoDB" id="548799at2759"/>
<proteinExistence type="predicted"/>
<dbReference type="AlphaFoldDB" id="A0A6P4E915"/>
<accession>A0A6P4E915</accession>